<dbReference type="GO" id="GO:0032993">
    <property type="term" value="C:protein-DNA complex"/>
    <property type="evidence" value="ECO:0007669"/>
    <property type="project" value="TreeGrafter"/>
</dbReference>
<feature type="modified residue" description="4-aspartylphosphate" evidence="6">
    <location>
        <position position="69"/>
    </location>
</feature>
<evidence type="ECO:0000313" key="10">
    <source>
        <dbReference type="EMBL" id="SHL26862.1"/>
    </source>
</evidence>
<keyword evidence="5" id="KW-0804">Transcription</keyword>
<dbReference type="CDD" id="cd19935">
    <property type="entry name" value="REC_OmpR_CusR-like"/>
    <property type="match status" value="1"/>
</dbReference>
<dbReference type="Proteomes" id="UP000184028">
    <property type="component" value="Unassembled WGS sequence"/>
</dbReference>
<sequence>MIYIFNGNPYFCYPDRLNMKLLIVEDEPNLLSILRKGFAENNNEVSVAMDGRTALEMLHNYNFDVVVLDVMLPDINGIEICRRLRASKNFVPVLLLTALGTSENIVTGLNAGADDYLVKPFKFGELDARVNALHRRAHQETERVDSITIGDLEINGRAKTVKRNGESIILTAKEFKLLYYLAKNSGRIVSRDQILDNVWDINFDMNTNVVDVYITYLRKKIDKPFATKLIHTMKGLGYVIKP</sequence>
<dbReference type="Pfam" id="PF00486">
    <property type="entry name" value="Trans_reg_C"/>
    <property type="match status" value="1"/>
</dbReference>
<dbReference type="SUPFAM" id="SSF46894">
    <property type="entry name" value="C-terminal effector domain of the bipartite response regulators"/>
    <property type="match status" value="1"/>
</dbReference>
<organism evidence="10 11">
    <name type="scientific">Flavobacterium chilense</name>
    <dbReference type="NCBI Taxonomy" id="946677"/>
    <lineage>
        <taxon>Bacteria</taxon>
        <taxon>Pseudomonadati</taxon>
        <taxon>Bacteroidota</taxon>
        <taxon>Flavobacteriia</taxon>
        <taxon>Flavobacteriales</taxon>
        <taxon>Flavobacteriaceae</taxon>
        <taxon>Flavobacterium</taxon>
    </lineage>
</organism>
<dbReference type="STRING" id="946677.SAMN05444484_101922"/>
<evidence type="ECO:0000256" key="4">
    <source>
        <dbReference type="ARBA" id="ARBA00023125"/>
    </source>
</evidence>
<dbReference type="PANTHER" id="PTHR48111">
    <property type="entry name" value="REGULATOR OF RPOS"/>
    <property type="match status" value="1"/>
</dbReference>
<dbReference type="Gene3D" id="1.10.10.10">
    <property type="entry name" value="Winged helix-like DNA-binding domain superfamily/Winged helix DNA-binding domain"/>
    <property type="match status" value="1"/>
</dbReference>
<evidence type="ECO:0000313" key="11">
    <source>
        <dbReference type="Proteomes" id="UP000184028"/>
    </source>
</evidence>
<keyword evidence="11" id="KW-1185">Reference proteome</keyword>
<dbReference type="InterPro" id="IPR036388">
    <property type="entry name" value="WH-like_DNA-bd_sf"/>
</dbReference>
<protein>
    <submittedName>
        <fullName evidence="10">Two component transcriptional regulator, winged helix family</fullName>
    </submittedName>
</protein>
<feature type="domain" description="OmpR/PhoB-type" evidence="9">
    <location>
        <begin position="144"/>
        <end position="242"/>
    </location>
</feature>
<dbReference type="SUPFAM" id="SSF52172">
    <property type="entry name" value="CheY-like"/>
    <property type="match status" value="1"/>
</dbReference>
<name>A0A1M6Z8S0_9FLAO</name>
<dbReference type="InterPro" id="IPR016032">
    <property type="entry name" value="Sig_transdc_resp-reg_C-effctor"/>
</dbReference>
<gene>
    <name evidence="10" type="ORF">SAMN05444484_101922</name>
</gene>
<dbReference type="AlphaFoldDB" id="A0A1M6Z8S0"/>
<dbReference type="Pfam" id="PF00072">
    <property type="entry name" value="Response_reg"/>
    <property type="match status" value="1"/>
</dbReference>
<dbReference type="InterPro" id="IPR039420">
    <property type="entry name" value="WalR-like"/>
</dbReference>
<dbReference type="PROSITE" id="PS50110">
    <property type="entry name" value="RESPONSE_REGULATORY"/>
    <property type="match status" value="1"/>
</dbReference>
<dbReference type="GO" id="GO:0000976">
    <property type="term" value="F:transcription cis-regulatory region binding"/>
    <property type="evidence" value="ECO:0007669"/>
    <property type="project" value="TreeGrafter"/>
</dbReference>
<dbReference type="GO" id="GO:0006355">
    <property type="term" value="P:regulation of DNA-templated transcription"/>
    <property type="evidence" value="ECO:0007669"/>
    <property type="project" value="InterPro"/>
</dbReference>
<dbReference type="InterPro" id="IPR001789">
    <property type="entry name" value="Sig_transdc_resp-reg_receiver"/>
</dbReference>
<evidence type="ECO:0000259" key="8">
    <source>
        <dbReference type="PROSITE" id="PS50110"/>
    </source>
</evidence>
<dbReference type="FunFam" id="3.40.50.2300:FF:000001">
    <property type="entry name" value="DNA-binding response regulator PhoB"/>
    <property type="match status" value="1"/>
</dbReference>
<evidence type="ECO:0000256" key="6">
    <source>
        <dbReference type="PROSITE-ProRule" id="PRU00169"/>
    </source>
</evidence>
<keyword evidence="4 7" id="KW-0238">DNA-binding</keyword>
<keyword evidence="2" id="KW-0902">Two-component regulatory system</keyword>
<dbReference type="SMART" id="SM00862">
    <property type="entry name" value="Trans_reg_C"/>
    <property type="match status" value="1"/>
</dbReference>
<dbReference type="SMART" id="SM00448">
    <property type="entry name" value="REC"/>
    <property type="match status" value="1"/>
</dbReference>
<dbReference type="PROSITE" id="PS51755">
    <property type="entry name" value="OMPR_PHOB"/>
    <property type="match status" value="1"/>
</dbReference>
<dbReference type="GO" id="GO:0000156">
    <property type="term" value="F:phosphorelay response regulator activity"/>
    <property type="evidence" value="ECO:0007669"/>
    <property type="project" value="TreeGrafter"/>
</dbReference>
<reference evidence="11" key="1">
    <citation type="submission" date="2016-11" db="EMBL/GenBank/DDBJ databases">
        <authorList>
            <person name="Varghese N."/>
            <person name="Submissions S."/>
        </authorList>
    </citation>
    <scope>NUCLEOTIDE SEQUENCE [LARGE SCALE GENOMIC DNA]</scope>
    <source>
        <strain evidence="11">DSM 24724</strain>
    </source>
</reference>
<dbReference type="InterPro" id="IPR011006">
    <property type="entry name" value="CheY-like_superfamily"/>
</dbReference>
<evidence type="ECO:0000259" key="9">
    <source>
        <dbReference type="PROSITE" id="PS51755"/>
    </source>
</evidence>
<feature type="domain" description="Response regulatory" evidence="8">
    <location>
        <begin position="20"/>
        <end position="134"/>
    </location>
</feature>
<dbReference type="EMBL" id="FRBT01000001">
    <property type="protein sequence ID" value="SHL26862.1"/>
    <property type="molecule type" value="Genomic_DNA"/>
</dbReference>
<dbReference type="CDD" id="cd00383">
    <property type="entry name" value="trans_reg_C"/>
    <property type="match status" value="1"/>
</dbReference>
<dbReference type="FunFam" id="1.10.10.10:FF:000005">
    <property type="entry name" value="Two-component system response regulator"/>
    <property type="match status" value="1"/>
</dbReference>
<proteinExistence type="predicted"/>
<dbReference type="Gene3D" id="3.40.50.2300">
    <property type="match status" value="1"/>
</dbReference>
<evidence type="ECO:0000256" key="2">
    <source>
        <dbReference type="ARBA" id="ARBA00023012"/>
    </source>
</evidence>
<keyword evidence="1 6" id="KW-0597">Phosphoprotein</keyword>
<evidence type="ECO:0000256" key="1">
    <source>
        <dbReference type="ARBA" id="ARBA00022553"/>
    </source>
</evidence>
<evidence type="ECO:0000256" key="7">
    <source>
        <dbReference type="PROSITE-ProRule" id="PRU01091"/>
    </source>
</evidence>
<dbReference type="InterPro" id="IPR001867">
    <property type="entry name" value="OmpR/PhoB-type_DNA-bd"/>
</dbReference>
<evidence type="ECO:0000256" key="5">
    <source>
        <dbReference type="ARBA" id="ARBA00023163"/>
    </source>
</evidence>
<evidence type="ECO:0000256" key="3">
    <source>
        <dbReference type="ARBA" id="ARBA00023015"/>
    </source>
</evidence>
<feature type="DNA-binding region" description="OmpR/PhoB-type" evidence="7">
    <location>
        <begin position="144"/>
        <end position="242"/>
    </location>
</feature>
<keyword evidence="3" id="KW-0805">Transcription regulation</keyword>
<dbReference type="PANTHER" id="PTHR48111:SF22">
    <property type="entry name" value="REGULATOR OF RPOS"/>
    <property type="match status" value="1"/>
</dbReference>
<dbReference type="Gene3D" id="6.10.250.690">
    <property type="match status" value="1"/>
</dbReference>
<accession>A0A1M6Z8S0</accession>
<dbReference type="GO" id="GO:0005829">
    <property type="term" value="C:cytosol"/>
    <property type="evidence" value="ECO:0007669"/>
    <property type="project" value="TreeGrafter"/>
</dbReference>